<protein>
    <recommendedName>
        <fullName evidence="1">Band 4.1 C-terminal domain-containing protein</fullName>
    </recommendedName>
</protein>
<name>A0AAN8C8L8_CHAGU</name>
<dbReference type="PANTHER" id="PTHR23280:SF21">
    <property type="entry name" value="PROTEIN 4.1 HOMOLOG"/>
    <property type="match status" value="1"/>
</dbReference>
<organism evidence="2 3">
    <name type="scientific">Champsocephalus gunnari</name>
    <name type="common">Mackerel icefish</name>
    <dbReference type="NCBI Taxonomy" id="52237"/>
    <lineage>
        <taxon>Eukaryota</taxon>
        <taxon>Metazoa</taxon>
        <taxon>Chordata</taxon>
        <taxon>Craniata</taxon>
        <taxon>Vertebrata</taxon>
        <taxon>Euteleostomi</taxon>
        <taxon>Actinopterygii</taxon>
        <taxon>Neopterygii</taxon>
        <taxon>Teleostei</taxon>
        <taxon>Neoteleostei</taxon>
        <taxon>Acanthomorphata</taxon>
        <taxon>Eupercaria</taxon>
        <taxon>Perciformes</taxon>
        <taxon>Notothenioidei</taxon>
        <taxon>Channichthyidae</taxon>
        <taxon>Champsocephalus</taxon>
    </lineage>
</organism>
<accession>A0AAN8C8L8</accession>
<dbReference type="GO" id="GO:0003779">
    <property type="term" value="F:actin binding"/>
    <property type="evidence" value="ECO:0007669"/>
    <property type="project" value="InterPro"/>
</dbReference>
<evidence type="ECO:0000313" key="3">
    <source>
        <dbReference type="Proteomes" id="UP001331515"/>
    </source>
</evidence>
<dbReference type="AlphaFoldDB" id="A0AAN8C8L8"/>
<dbReference type="InterPro" id="IPR008379">
    <property type="entry name" value="Band_4.1_C"/>
</dbReference>
<dbReference type="GO" id="GO:0005856">
    <property type="term" value="C:cytoskeleton"/>
    <property type="evidence" value="ECO:0007669"/>
    <property type="project" value="InterPro"/>
</dbReference>
<dbReference type="GO" id="GO:0005198">
    <property type="term" value="F:structural molecule activity"/>
    <property type="evidence" value="ECO:0007669"/>
    <property type="project" value="InterPro"/>
</dbReference>
<dbReference type="EMBL" id="JAURVH010001533">
    <property type="protein sequence ID" value="KAK5897648.1"/>
    <property type="molecule type" value="Genomic_DNA"/>
</dbReference>
<comment type="caution">
    <text evidence="2">The sequence shown here is derived from an EMBL/GenBank/DDBJ whole genome shotgun (WGS) entry which is preliminary data.</text>
</comment>
<dbReference type="Pfam" id="PF05902">
    <property type="entry name" value="4_1_CTD"/>
    <property type="match status" value="1"/>
</dbReference>
<dbReference type="Proteomes" id="UP001331515">
    <property type="component" value="Unassembled WGS sequence"/>
</dbReference>
<proteinExistence type="predicted"/>
<reference evidence="2 3" key="1">
    <citation type="journal article" date="2023" name="Mol. Biol. Evol.">
        <title>Genomics of Secondarily Temperate Adaptation in the Only Non-Antarctic Icefish.</title>
        <authorList>
            <person name="Rivera-Colon A.G."/>
            <person name="Rayamajhi N."/>
            <person name="Minhas B.F."/>
            <person name="Madrigal G."/>
            <person name="Bilyk K.T."/>
            <person name="Yoon V."/>
            <person name="Hune M."/>
            <person name="Gregory S."/>
            <person name="Cheng C.H.C."/>
            <person name="Catchen J.M."/>
        </authorList>
    </citation>
    <scope>NUCLEOTIDE SEQUENCE [LARGE SCALE GENOMIC DNA]</scope>
    <source>
        <tissue evidence="2">White muscle</tissue>
    </source>
</reference>
<evidence type="ECO:0000259" key="1">
    <source>
        <dbReference type="Pfam" id="PF05902"/>
    </source>
</evidence>
<dbReference type="GO" id="GO:0031032">
    <property type="term" value="P:actomyosin structure organization"/>
    <property type="evidence" value="ECO:0007669"/>
    <property type="project" value="TreeGrafter"/>
</dbReference>
<dbReference type="GO" id="GO:0005886">
    <property type="term" value="C:plasma membrane"/>
    <property type="evidence" value="ECO:0007669"/>
    <property type="project" value="TreeGrafter"/>
</dbReference>
<gene>
    <name evidence="2" type="ORF">CgunFtcFv8_015138</name>
</gene>
<sequence length="281" mass="30330">MLLTCALQEGGLTGHQAPPPQPIREKSYTLGRSYDTSSGMVVTMVTTENRRDDVIAGRPLITICEGKTPPCDIICDVTGGGRASAIAPLSSHLSPSPSPGHLTGRVTPPAVRVPKPTFDGMSTELTSLLNSAREPKTTFTEHNLLKTSEKVETLFLKAESYDPDQPMAEQPQEVPVMRKTLTYEAPGRVDSDPAGLLLSSQTFTAETANTTTTTHITKTVKGGVSETRIEKRIVISGDTEIDHDQALEAALSEARRQHPELSVTRVVVHKETEVSPDHVTD</sequence>
<keyword evidence="3" id="KW-1185">Reference proteome</keyword>
<feature type="domain" description="Band 4.1 C-terminal" evidence="1">
    <location>
        <begin position="172"/>
        <end position="273"/>
    </location>
</feature>
<dbReference type="PANTHER" id="PTHR23280">
    <property type="entry name" value="4.1 G PROTEIN"/>
    <property type="match status" value="1"/>
</dbReference>
<evidence type="ECO:0000313" key="2">
    <source>
        <dbReference type="EMBL" id="KAK5897648.1"/>
    </source>
</evidence>